<name>A0A3L6EGY0_MAIZE</name>
<proteinExistence type="predicted"/>
<evidence type="ECO:0000313" key="2">
    <source>
        <dbReference type="EMBL" id="PWZ19301.1"/>
    </source>
</evidence>
<protein>
    <submittedName>
        <fullName evidence="2">Uncharacterized protein</fullName>
    </submittedName>
</protein>
<dbReference type="AlphaFoldDB" id="A0A3L6EGY0"/>
<dbReference type="EMBL" id="NCVQ01000007">
    <property type="protein sequence ID" value="PWZ17072.1"/>
    <property type="molecule type" value="Genomic_DNA"/>
</dbReference>
<comment type="caution">
    <text evidence="2">The sequence shown here is derived from an EMBL/GenBank/DDBJ whole genome shotgun (WGS) entry which is preliminary data.</text>
</comment>
<dbReference type="EMBL" id="NCVQ01000007">
    <property type="protein sequence ID" value="PWZ19301.1"/>
    <property type="molecule type" value="Genomic_DNA"/>
</dbReference>
<accession>A0A3L6EGY0</accession>
<organism evidence="2">
    <name type="scientific">Zea mays</name>
    <name type="common">Maize</name>
    <dbReference type="NCBI Taxonomy" id="4577"/>
    <lineage>
        <taxon>Eukaryota</taxon>
        <taxon>Viridiplantae</taxon>
        <taxon>Streptophyta</taxon>
        <taxon>Embryophyta</taxon>
        <taxon>Tracheophyta</taxon>
        <taxon>Spermatophyta</taxon>
        <taxon>Magnoliopsida</taxon>
        <taxon>Liliopsida</taxon>
        <taxon>Poales</taxon>
        <taxon>Poaceae</taxon>
        <taxon>PACMAD clade</taxon>
        <taxon>Panicoideae</taxon>
        <taxon>Andropogonodae</taxon>
        <taxon>Andropogoneae</taxon>
        <taxon>Tripsacinae</taxon>
        <taxon>Zea</taxon>
    </lineage>
</organism>
<evidence type="ECO:0000313" key="3">
    <source>
        <dbReference type="Proteomes" id="UP000251960"/>
    </source>
</evidence>
<evidence type="ECO:0000313" key="1">
    <source>
        <dbReference type="EMBL" id="PWZ17072.1"/>
    </source>
</evidence>
<sequence length="95" mass="11038">MRSREAAIARENHLMGRFQDLVMAYNDLEDYSNVLHEEVHQLYYQLHPDDAPGAAETEGGVVLADGVNRMQTQRKKQRLCLHQVEILQWVVMCQE</sequence>
<reference evidence="2 3" key="1">
    <citation type="journal article" date="2018" name="Nat. Genet.">
        <title>Extensive intraspecific gene order and gene structural variations between Mo17 and other maize genomes.</title>
        <authorList>
            <person name="Sun S."/>
            <person name="Zhou Y."/>
            <person name="Chen J."/>
            <person name="Shi J."/>
            <person name="Zhao H."/>
            <person name="Zhao H."/>
            <person name="Song W."/>
            <person name="Zhang M."/>
            <person name="Cui Y."/>
            <person name="Dong X."/>
            <person name="Liu H."/>
            <person name="Ma X."/>
            <person name="Jiao Y."/>
            <person name="Wang B."/>
            <person name="Wei X."/>
            <person name="Stein J.C."/>
            <person name="Glaubitz J.C."/>
            <person name="Lu F."/>
            <person name="Yu G."/>
            <person name="Liang C."/>
            <person name="Fengler K."/>
            <person name="Li B."/>
            <person name="Rafalski A."/>
            <person name="Schnable P.S."/>
            <person name="Ware D.H."/>
            <person name="Buckler E.S."/>
            <person name="Lai J."/>
        </authorList>
    </citation>
    <scope>NUCLEOTIDE SEQUENCE [LARGE SCALE GENOMIC DNA]</scope>
    <source>
        <strain evidence="3">cv. Missouri 17</strain>
        <tissue evidence="2">Seedling</tissue>
    </source>
</reference>
<dbReference type="Proteomes" id="UP000251960">
    <property type="component" value="Chromosome 6"/>
</dbReference>
<gene>
    <name evidence="2" type="ORF">Zm00014a_012139</name>
    <name evidence="1" type="ORF">Zm00014a_012140</name>
</gene>
<accession>A0A3L6E802</accession>